<feature type="compositionally biased region" description="Polar residues" evidence="2">
    <location>
        <begin position="486"/>
        <end position="500"/>
    </location>
</feature>
<dbReference type="InterPro" id="IPR013083">
    <property type="entry name" value="Znf_RING/FYVE/PHD"/>
</dbReference>
<evidence type="ECO:0000313" key="4">
    <source>
        <dbReference type="EMBL" id="EFJ42249.1"/>
    </source>
</evidence>
<dbReference type="InterPro" id="IPR045210">
    <property type="entry name" value="RING-Ubox_PUB"/>
</dbReference>
<proteinExistence type="predicted"/>
<dbReference type="RefSeq" id="XP_002956647.1">
    <property type="nucleotide sequence ID" value="XM_002956601.1"/>
</dbReference>
<dbReference type="PANTHER" id="PTHR46573:SF1">
    <property type="entry name" value="WD REPEAT, SAM AND U-BOX DOMAIN-CONTAINING PROTEIN 1"/>
    <property type="match status" value="1"/>
</dbReference>
<name>D8UDE3_VOLCA</name>
<feature type="coiled-coil region" evidence="1">
    <location>
        <begin position="212"/>
        <end position="239"/>
    </location>
</feature>
<evidence type="ECO:0000259" key="3">
    <source>
        <dbReference type="PROSITE" id="PS51698"/>
    </source>
</evidence>
<evidence type="ECO:0000256" key="1">
    <source>
        <dbReference type="SAM" id="Coils"/>
    </source>
</evidence>
<dbReference type="InterPro" id="IPR052085">
    <property type="entry name" value="WD-SAM-U-box"/>
</dbReference>
<dbReference type="Proteomes" id="UP000001058">
    <property type="component" value="Unassembled WGS sequence"/>
</dbReference>
<evidence type="ECO:0000256" key="2">
    <source>
        <dbReference type="SAM" id="MobiDB-lite"/>
    </source>
</evidence>
<evidence type="ECO:0000313" key="5">
    <source>
        <dbReference type="Proteomes" id="UP000001058"/>
    </source>
</evidence>
<dbReference type="SUPFAM" id="SSF57850">
    <property type="entry name" value="RING/U-box"/>
    <property type="match status" value="1"/>
</dbReference>
<gene>
    <name evidence="4" type="ORF">VOLCADRAFT_119489</name>
</gene>
<dbReference type="GeneID" id="9627651"/>
<reference evidence="4 5" key="1">
    <citation type="journal article" date="2010" name="Science">
        <title>Genomic analysis of organismal complexity in the multicellular green alga Volvox carteri.</title>
        <authorList>
            <person name="Prochnik S.E."/>
            <person name="Umen J."/>
            <person name="Nedelcu A.M."/>
            <person name="Hallmann A."/>
            <person name="Miller S.M."/>
            <person name="Nishii I."/>
            <person name="Ferris P."/>
            <person name="Kuo A."/>
            <person name="Mitros T."/>
            <person name="Fritz-Laylin L.K."/>
            <person name="Hellsten U."/>
            <person name="Chapman J."/>
            <person name="Simakov O."/>
            <person name="Rensing S.A."/>
            <person name="Terry A."/>
            <person name="Pangilinan J."/>
            <person name="Kapitonov V."/>
            <person name="Jurka J."/>
            <person name="Salamov A."/>
            <person name="Shapiro H."/>
            <person name="Schmutz J."/>
            <person name="Grimwood J."/>
            <person name="Lindquist E."/>
            <person name="Lucas S."/>
            <person name="Grigoriev I.V."/>
            <person name="Schmitt R."/>
            <person name="Kirk D."/>
            <person name="Rokhsar D.S."/>
        </authorList>
    </citation>
    <scope>NUCLEOTIDE SEQUENCE [LARGE SCALE GENOMIC DNA]</scope>
    <source>
        <strain evidence="5">f. Nagariensis / Eve</strain>
    </source>
</reference>
<dbReference type="CDD" id="cd16664">
    <property type="entry name" value="RING-Ubox_PUB"/>
    <property type="match status" value="1"/>
</dbReference>
<dbReference type="AlphaFoldDB" id="D8UDE3"/>
<dbReference type="GO" id="GO:0004842">
    <property type="term" value="F:ubiquitin-protein transferase activity"/>
    <property type="evidence" value="ECO:0007669"/>
    <property type="project" value="InterPro"/>
</dbReference>
<dbReference type="InParanoid" id="D8UDE3"/>
<dbReference type="SMART" id="SM00504">
    <property type="entry name" value="Ubox"/>
    <property type="match status" value="1"/>
</dbReference>
<protein>
    <recommendedName>
        <fullName evidence="3">U-box domain-containing protein</fullName>
    </recommendedName>
</protein>
<feature type="region of interest" description="Disordered" evidence="2">
    <location>
        <begin position="436"/>
        <end position="508"/>
    </location>
</feature>
<dbReference type="PANTHER" id="PTHR46573">
    <property type="entry name" value="WD REPEAT, SAM AND U-BOX DOMAIN-CONTAINING PROTEIN 1"/>
    <property type="match status" value="1"/>
</dbReference>
<organism evidence="5">
    <name type="scientific">Volvox carteri f. nagariensis</name>
    <dbReference type="NCBI Taxonomy" id="3068"/>
    <lineage>
        <taxon>Eukaryota</taxon>
        <taxon>Viridiplantae</taxon>
        <taxon>Chlorophyta</taxon>
        <taxon>core chlorophytes</taxon>
        <taxon>Chlorophyceae</taxon>
        <taxon>CS clade</taxon>
        <taxon>Chlamydomonadales</taxon>
        <taxon>Volvocaceae</taxon>
        <taxon>Volvox</taxon>
    </lineage>
</organism>
<sequence>MASVIDICISLSNLVKTIGEAAWELDDHCGLLDEARKLHRYLRRVEAVITDIKPYLRGVRVWGSLREIEGVFSSLLHVLLETGEKGPLVQYLQADRVLGRFTAATTYLHAALGHLQVEACRPQCTASPPVSVSSSGPAALAVAVAVPAETLAELCVVRELLQRAAFKLPAGHIANLERFRKACDGLNVHFRIMLTSYSEMMKHTRQDSLLSKEAFCAIINELQTEVEVLQQQMLRAAQLPCSRSSCDQSFGFVEYETTKCFGQAAQQHGHSQPELDKARHNAAEQHYLRMLMDVVRASQVNTDSEAPLDFLCPLTHQLMQDPVLLHETGHSYERKALEEWWSTGHRFCPRTGLHLRRLNISPNHNLRSAIERWRLHSDLHLSFKPVLSTLSSQRQEMQHLNQHQKVASCSQCDARTPRQVPSARYVQDFVPSVQVGQRENKASRTTPSCCPAHGPSTWDESCSGAAPTRHPQPQQPREQAVRRQDGSTTSLDGAQASGFTATDGDSCGVPDVSDTAREVCLTESGATSRCAEDASVRVSPSPYSSSQELGLSRFASWDCDSRDINAPGSAVPDSAMVCSATDTCINGEATGACAGTIGEPDSKMTSCMPCNCGVSS</sequence>
<dbReference type="Pfam" id="PF04564">
    <property type="entry name" value="U-box"/>
    <property type="match status" value="1"/>
</dbReference>
<dbReference type="Gene3D" id="3.30.40.10">
    <property type="entry name" value="Zinc/RING finger domain, C3HC4 (zinc finger)"/>
    <property type="match status" value="1"/>
</dbReference>
<dbReference type="GO" id="GO:0016567">
    <property type="term" value="P:protein ubiquitination"/>
    <property type="evidence" value="ECO:0007669"/>
    <property type="project" value="UniProtKB-UniPathway"/>
</dbReference>
<accession>D8UDE3</accession>
<keyword evidence="1" id="KW-0175">Coiled coil</keyword>
<dbReference type="OrthoDB" id="2016400at2759"/>
<dbReference type="KEGG" id="vcn:VOLCADRAFT_119489"/>
<dbReference type="eggNOG" id="KOG0167">
    <property type="taxonomic scope" value="Eukaryota"/>
</dbReference>
<keyword evidence="5" id="KW-1185">Reference proteome</keyword>
<dbReference type="InterPro" id="IPR003613">
    <property type="entry name" value="Ubox_domain"/>
</dbReference>
<dbReference type="UniPathway" id="UPA00143"/>
<dbReference type="PROSITE" id="PS51698">
    <property type="entry name" value="U_BOX"/>
    <property type="match status" value="1"/>
</dbReference>
<dbReference type="EMBL" id="GL378384">
    <property type="protein sequence ID" value="EFJ42249.1"/>
    <property type="molecule type" value="Genomic_DNA"/>
</dbReference>
<feature type="domain" description="U-box" evidence="3">
    <location>
        <begin position="305"/>
        <end position="380"/>
    </location>
</feature>